<feature type="signal peptide" evidence="1">
    <location>
        <begin position="1"/>
        <end position="21"/>
    </location>
</feature>
<comment type="caution">
    <text evidence="2">The sequence shown here is derived from an EMBL/GenBank/DDBJ whole genome shotgun (WGS) entry which is preliminary data.</text>
</comment>
<sequence>MRRALYLGGIFLATGAAVAMAAPAQAGGHPCPGDVVITSYDYVQPVGFGYGYGHGFGHSHGDSYYSNKSITQGGSLVNIAAQDSNLLGGIDIL</sequence>
<evidence type="ECO:0000313" key="3">
    <source>
        <dbReference type="Proteomes" id="UP001597183"/>
    </source>
</evidence>
<dbReference type="EMBL" id="JBHTMK010000040">
    <property type="protein sequence ID" value="MFD1369684.1"/>
    <property type="molecule type" value="Genomic_DNA"/>
</dbReference>
<accession>A0ABW4AFW3</accession>
<name>A0ABW4AFW3_9ACTN</name>
<dbReference type="Proteomes" id="UP001597183">
    <property type="component" value="Unassembled WGS sequence"/>
</dbReference>
<proteinExistence type="predicted"/>
<protein>
    <submittedName>
        <fullName evidence="2">Uncharacterized protein</fullName>
    </submittedName>
</protein>
<evidence type="ECO:0000313" key="2">
    <source>
        <dbReference type="EMBL" id="MFD1369684.1"/>
    </source>
</evidence>
<keyword evidence="1" id="KW-0732">Signal</keyword>
<gene>
    <name evidence="2" type="ORF">ACFQ5G_30470</name>
</gene>
<dbReference type="RefSeq" id="WP_317792158.1">
    <property type="nucleotide sequence ID" value="NZ_AP028461.1"/>
</dbReference>
<evidence type="ECO:0000256" key="1">
    <source>
        <dbReference type="SAM" id="SignalP"/>
    </source>
</evidence>
<reference evidence="3" key="1">
    <citation type="journal article" date="2019" name="Int. J. Syst. Evol. Microbiol.">
        <title>The Global Catalogue of Microorganisms (GCM) 10K type strain sequencing project: providing services to taxonomists for standard genome sequencing and annotation.</title>
        <authorList>
            <consortium name="The Broad Institute Genomics Platform"/>
            <consortium name="The Broad Institute Genome Sequencing Center for Infectious Disease"/>
            <person name="Wu L."/>
            <person name="Ma J."/>
        </authorList>
    </citation>
    <scope>NUCLEOTIDE SEQUENCE [LARGE SCALE GENOMIC DNA]</scope>
    <source>
        <strain evidence="3">CCM 7526</strain>
    </source>
</reference>
<organism evidence="2 3">
    <name type="scientific">Actinoplanes sichuanensis</name>
    <dbReference type="NCBI Taxonomy" id="512349"/>
    <lineage>
        <taxon>Bacteria</taxon>
        <taxon>Bacillati</taxon>
        <taxon>Actinomycetota</taxon>
        <taxon>Actinomycetes</taxon>
        <taxon>Micromonosporales</taxon>
        <taxon>Micromonosporaceae</taxon>
        <taxon>Actinoplanes</taxon>
    </lineage>
</organism>
<keyword evidence="3" id="KW-1185">Reference proteome</keyword>
<feature type="chain" id="PRO_5045654655" evidence="1">
    <location>
        <begin position="22"/>
        <end position="93"/>
    </location>
</feature>